<gene>
    <name evidence="3" type="ordered locus">DGo_CA1304</name>
</gene>
<dbReference type="InterPro" id="IPR052893">
    <property type="entry name" value="TCS_response_regulator"/>
</dbReference>
<dbReference type="EMBL" id="CP002191">
    <property type="protein sequence ID" value="AFD25231.1"/>
    <property type="molecule type" value="Genomic_DNA"/>
</dbReference>
<dbReference type="PANTHER" id="PTHR44520">
    <property type="entry name" value="RESPONSE REGULATOR RCP1-RELATED"/>
    <property type="match status" value="1"/>
</dbReference>
<evidence type="ECO:0000259" key="2">
    <source>
        <dbReference type="PROSITE" id="PS50110"/>
    </source>
</evidence>
<reference evidence="3 4" key="1">
    <citation type="journal article" date="2012" name="PLoS ONE">
        <title>Genome sequence and transcriptome analysis of the radioresistant bacterium Deinococcus gobiensis: insights into the extreme environmental adaptations.</title>
        <authorList>
            <person name="Yuan M."/>
            <person name="Chen M."/>
            <person name="Zhang W."/>
            <person name="Lu W."/>
            <person name="Wang J."/>
            <person name="Yang M."/>
            <person name="Zhao P."/>
            <person name="Tang R."/>
            <person name="Li X."/>
            <person name="Hao Y."/>
            <person name="Zhou Z."/>
            <person name="Zhan Y."/>
            <person name="Yu H."/>
            <person name="Teng C."/>
            <person name="Yan Y."/>
            <person name="Ping S."/>
            <person name="Wang Y."/>
            <person name="Lin M."/>
        </authorList>
    </citation>
    <scope>NUCLEOTIDE SEQUENCE [LARGE SCALE GENOMIC DNA]</scope>
    <source>
        <strain evidence="3 4">I-0</strain>
    </source>
</reference>
<dbReference type="STRING" id="745776.DGo_CA1304"/>
<keyword evidence="1" id="KW-0597">Phosphoprotein</keyword>
<dbReference type="HOGENOM" id="CLU_000445_69_17_0"/>
<dbReference type="Pfam" id="PF00072">
    <property type="entry name" value="Response_reg"/>
    <property type="match status" value="1"/>
</dbReference>
<evidence type="ECO:0000313" key="3">
    <source>
        <dbReference type="EMBL" id="AFD25231.1"/>
    </source>
</evidence>
<evidence type="ECO:0000313" key="4">
    <source>
        <dbReference type="Proteomes" id="UP000007575"/>
    </source>
</evidence>
<feature type="modified residue" description="4-aspartylphosphate" evidence="1">
    <location>
        <position position="59"/>
    </location>
</feature>
<dbReference type="Proteomes" id="UP000007575">
    <property type="component" value="Chromosome"/>
</dbReference>
<feature type="domain" description="Response regulatory" evidence="2">
    <location>
        <begin position="5"/>
        <end position="126"/>
    </location>
</feature>
<dbReference type="AlphaFoldDB" id="H8GSF8"/>
<evidence type="ECO:0000256" key="1">
    <source>
        <dbReference type="PROSITE-ProRule" id="PRU00169"/>
    </source>
</evidence>
<dbReference type="InterPro" id="IPR011006">
    <property type="entry name" value="CheY-like_superfamily"/>
</dbReference>
<keyword evidence="4" id="KW-1185">Reference proteome</keyword>
<name>H8GSF8_DEIGI</name>
<dbReference type="Gene3D" id="3.40.50.2300">
    <property type="match status" value="1"/>
</dbReference>
<dbReference type="CDD" id="cd17557">
    <property type="entry name" value="REC_Rcp-like"/>
    <property type="match status" value="1"/>
</dbReference>
<dbReference type="GO" id="GO:0000160">
    <property type="term" value="P:phosphorelay signal transduction system"/>
    <property type="evidence" value="ECO:0007669"/>
    <property type="project" value="InterPro"/>
</dbReference>
<dbReference type="PANTHER" id="PTHR44520:SF2">
    <property type="entry name" value="RESPONSE REGULATOR RCP1"/>
    <property type="match status" value="1"/>
</dbReference>
<dbReference type="KEGG" id="dgo:DGo_CA1304"/>
<dbReference type="eggNOG" id="COG0784">
    <property type="taxonomic scope" value="Bacteria"/>
</dbReference>
<dbReference type="PROSITE" id="PS50110">
    <property type="entry name" value="RESPONSE_REGULATORY"/>
    <property type="match status" value="1"/>
</dbReference>
<dbReference type="SMART" id="SM00448">
    <property type="entry name" value="REC"/>
    <property type="match status" value="1"/>
</dbReference>
<dbReference type="InterPro" id="IPR001789">
    <property type="entry name" value="Sig_transdc_resp-reg_receiver"/>
</dbReference>
<protein>
    <submittedName>
        <fullName evidence="3">Response regulator</fullName>
    </submittedName>
</protein>
<accession>H8GSF8</accession>
<organism evidence="3 4">
    <name type="scientific">Deinococcus gobiensis (strain DSM 21396 / JCM 16679 / CGMCC 1.7299 / I-0)</name>
    <dbReference type="NCBI Taxonomy" id="745776"/>
    <lineage>
        <taxon>Bacteria</taxon>
        <taxon>Thermotogati</taxon>
        <taxon>Deinococcota</taxon>
        <taxon>Deinococci</taxon>
        <taxon>Deinococcales</taxon>
        <taxon>Deinococcaceae</taxon>
        <taxon>Deinococcus</taxon>
    </lineage>
</organism>
<sequence>MGGVHILLVDDSPGELLLAQEAFSVHSEAVRLTTFSDARGAMAWLAGAAGDLPDLILADVNLPGLSGLDWLRSLKEQPALRHIPVVVMSVAAPPQQIAEAYALRACGYLPKAPSFGEFQKQIDALVNFWSRCMFARPPAATLS</sequence>
<dbReference type="SUPFAM" id="SSF52172">
    <property type="entry name" value="CheY-like"/>
    <property type="match status" value="1"/>
</dbReference>
<dbReference type="PATRIC" id="fig|745776.4.peg.1343"/>
<proteinExistence type="predicted"/>